<protein>
    <submittedName>
        <fullName evidence="1">Uncharacterized protein</fullName>
    </submittedName>
</protein>
<dbReference type="Proteomes" id="UP000695562">
    <property type="component" value="Unassembled WGS sequence"/>
</dbReference>
<dbReference type="OrthoDB" id="23871at2759"/>
<dbReference type="AlphaFoldDB" id="A0A8J4PJX9"/>
<proteinExistence type="predicted"/>
<organism evidence="1 2">
    <name type="scientific">Polysphondylium violaceum</name>
    <dbReference type="NCBI Taxonomy" id="133409"/>
    <lineage>
        <taxon>Eukaryota</taxon>
        <taxon>Amoebozoa</taxon>
        <taxon>Evosea</taxon>
        <taxon>Eumycetozoa</taxon>
        <taxon>Dictyostelia</taxon>
        <taxon>Dictyosteliales</taxon>
        <taxon>Dictyosteliaceae</taxon>
        <taxon>Polysphondylium</taxon>
    </lineage>
</organism>
<accession>A0A8J4PJX9</accession>
<evidence type="ECO:0000313" key="1">
    <source>
        <dbReference type="EMBL" id="KAF2069145.1"/>
    </source>
</evidence>
<evidence type="ECO:0000313" key="2">
    <source>
        <dbReference type="Proteomes" id="UP000695562"/>
    </source>
</evidence>
<comment type="caution">
    <text evidence="1">The sequence shown here is derived from an EMBL/GenBank/DDBJ whole genome shotgun (WGS) entry which is preliminary data.</text>
</comment>
<sequence>MGNLKRKSQEIHTFQQINPTQLDDWNACIGKDEQEFINTWNRLENRISFINGRIFYIKNLDQVADNNVMGIDAYLFDILSQVCKSLQLVHFVMSKGFSRICDIKAPVKYTICLLTLKCHYQDISQKDRDLIQSIAVNDFKFVSMVLTNCHLLGHKENFPFFFSLFTQGLDARKINVMVRILFERATKDRDVFLYESLEGIGYQFSMFNNDSTYYYGFKSMLPHFGKMIDSFPQEQKDQGCCQMLVSLIYSNTNYFGFKYLFTKHKFSPLMDTAVIQAFADCNNLAFIDYLWMNRSTCFIETSSPTDINTFFTTLFNHASTTPNMALLEYLIKNRCIYKTDYKNLTQKPYFGCSEPIDPKYNLDVLVHCIDNRFFDSIDPYVNYLLDPDSECSTALVEYIYRNQDKFNTEISFQSIYDQIKTSGSKHLQNHLLELIEKV</sequence>
<keyword evidence="2" id="KW-1185">Reference proteome</keyword>
<dbReference type="EMBL" id="AJWJ01000734">
    <property type="protein sequence ID" value="KAF2069145.1"/>
    <property type="molecule type" value="Genomic_DNA"/>
</dbReference>
<gene>
    <name evidence="1" type="ORF">CYY_009537</name>
</gene>
<name>A0A8J4PJX9_9MYCE</name>
<reference evidence="1" key="1">
    <citation type="submission" date="2020-01" db="EMBL/GenBank/DDBJ databases">
        <title>Development of genomics and gene disruption for Polysphondylium violaceum indicates a role for the polyketide synthase stlB in stalk morphogenesis.</title>
        <authorList>
            <person name="Narita B."/>
            <person name="Kawabe Y."/>
            <person name="Kin K."/>
            <person name="Saito T."/>
            <person name="Gibbs R."/>
            <person name="Kuspa A."/>
            <person name="Muzny D."/>
            <person name="Queller D."/>
            <person name="Richards S."/>
            <person name="Strassman J."/>
            <person name="Sucgang R."/>
            <person name="Worley K."/>
            <person name="Schaap P."/>
        </authorList>
    </citation>
    <scope>NUCLEOTIDE SEQUENCE</scope>
    <source>
        <strain evidence="1">QSvi11</strain>
    </source>
</reference>